<dbReference type="PANTHER" id="PTHR45737:SF6">
    <property type="entry name" value="VON WILLEBRAND FACTOR A DOMAIN-CONTAINING PROTEIN 5A"/>
    <property type="match status" value="1"/>
</dbReference>
<protein>
    <submittedName>
        <fullName evidence="3">von Willebrand factor A domain-containing protein 5A-like</fullName>
    </submittedName>
</protein>
<evidence type="ECO:0000313" key="3">
    <source>
        <dbReference type="RefSeq" id="XP_008563772.1"/>
    </source>
</evidence>
<feature type="domain" description="VIT" evidence="1">
    <location>
        <begin position="1"/>
        <end position="82"/>
    </location>
</feature>
<sequence length="82" mass="8971">MVHPCGLLTRQEEPVPLKSIAVTLSICEFVAGVSATLNYENEEQAPLEAFFVFPVDEDSAVCSFEAVVDGKRIVAELQDKTK</sequence>
<reference evidence="3" key="1">
    <citation type="submission" date="2025-08" db="UniProtKB">
        <authorList>
            <consortium name="RefSeq"/>
        </authorList>
    </citation>
    <scope>IDENTIFICATION</scope>
</reference>
<dbReference type="InterPro" id="IPR013694">
    <property type="entry name" value="VIT"/>
</dbReference>
<dbReference type="SMART" id="SM00609">
    <property type="entry name" value="VIT"/>
    <property type="match status" value="1"/>
</dbReference>
<name>A0ABM0Q5Y1_GALVR</name>
<dbReference type="PROSITE" id="PS51468">
    <property type="entry name" value="VIT"/>
    <property type="match status" value="1"/>
</dbReference>
<keyword evidence="2" id="KW-1185">Reference proteome</keyword>
<feature type="non-terminal residue" evidence="3">
    <location>
        <position position="82"/>
    </location>
</feature>
<evidence type="ECO:0000259" key="1">
    <source>
        <dbReference type="PROSITE" id="PS51468"/>
    </source>
</evidence>
<organism evidence="2 3">
    <name type="scientific">Galeopterus variegatus</name>
    <name type="common">Malayan flying lemur</name>
    <name type="synonym">Cynocephalus variegatus</name>
    <dbReference type="NCBI Taxonomy" id="482537"/>
    <lineage>
        <taxon>Eukaryota</taxon>
        <taxon>Metazoa</taxon>
        <taxon>Chordata</taxon>
        <taxon>Craniata</taxon>
        <taxon>Vertebrata</taxon>
        <taxon>Euteleostomi</taxon>
        <taxon>Mammalia</taxon>
        <taxon>Eutheria</taxon>
        <taxon>Euarchontoglires</taxon>
        <taxon>Dermoptera</taxon>
        <taxon>Cynocephalidae</taxon>
        <taxon>Galeopterus</taxon>
    </lineage>
</organism>
<dbReference type="Pfam" id="PF08487">
    <property type="entry name" value="VIT"/>
    <property type="match status" value="1"/>
</dbReference>
<dbReference type="RefSeq" id="XP_008563772.1">
    <property type="nucleotide sequence ID" value="XM_008565550.1"/>
</dbReference>
<accession>A0ABM0Q5Y1</accession>
<evidence type="ECO:0000313" key="2">
    <source>
        <dbReference type="Proteomes" id="UP000694923"/>
    </source>
</evidence>
<dbReference type="Proteomes" id="UP000694923">
    <property type="component" value="Unplaced"/>
</dbReference>
<proteinExistence type="predicted"/>
<dbReference type="GeneID" id="103584616"/>
<gene>
    <name evidence="3" type="primary">LOC103584616</name>
</gene>
<dbReference type="PANTHER" id="PTHR45737">
    <property type="entry name" value="VON WILLEBRAND FACTOR A DOMAIN-CONTAINING PROTEIN 5A"/>
    <property type="match status" value="1"/>
</dbReference>